<sequence>MTEKWESFKETLDDVKSMSKREFLLIIAVCILGGIVFGMLFSPRKSVMLGSYNGSNNKGKDNNSLKEEDEILDWED</sequence>
<evidence type="ECO:0000256" key="2">
    <source>
        <dbReference type="SAM" id="Phobius"/>
    </source>
</evidence>
<dbReference type="Proteomes" id="UP000280696">
    <property type="component" value="Unassembled WGS sequence"/>
</dbReference>
<evidence type="ECO:0000313" key="4">
    <source>
        <dbReference type="Proteomes" id="UP000280696"/>
    </source>
</evidence>
<feature type="transmembrane region" description="Helical" evidence="2">
    <location>
        <begin position="23"/>
        <end position="41"/>
    </location>
</feature>
<dbReference type="RefSeq" id="WP_120470344.1">
    <property type="nucleotide sequence ID" value="NZ_RAYQ01000013.1"/>
</dbReference>
<name>A0A3A9AGY0_9FIRM</name>
<keyword evidence="2" id="KW-0812">Transmembrane</keyword>
<accession>A0A3A9AGY0</accession>
<reference evidence="3 4" key="1">
    <citation type="submission" date="2018-09" db="EMBL/GenBank/DDBJ databases">
        <title>Murine metabolic-syndrome-specific gut microbial biobank.</title>
        <authorList>
            <person name="Liu C."/>
        </authorList>
    </citation>
    <scope>NUCLEOTIDE SEQUENCE [LARGE SCALE GENOMIC DNA]</scope>
    <source>
        <strain evidence="3 4">0.1xD8-82</strain>
    </source>
</reference>
<comment type="caution">
    <text evidence="3">The sequence shown here is derived from an EMBL/GenBank/DDBJ whole genome shotgun (WGS) entry which is preliminary data.</text>
</comment>
<keyword evidence="4" id="KW-1185">Reference proteome</keyword>
<proteinExistence type="predicted"/>
<keyword evidence="2" id="KW-0472">Membrane</keyword>
<organism evidence="3 4">
    <name type="scientific">Parablautia intestinalis</name>
    <dbReference type="NCBI Taxonomy" id="2320100"/>
    <lineage>
        <taxon>Bacteria</taxon>
        <taxon>Bacillati</taxon>
        <taxon>Bacillota</taxon>
        <taxon>Clostridia</taxon>
        <taxon>Lachnospirales</taxon>
        <taxon>Lachnospiraceae</taxon>
        <taxon>Parablautia</taxon>
    </lineage>
</organism>
<evidence type="ECO:0000313" key="3">
    <source>
        <dbReference type="EMBL" id="RKI90647.1"/>
    </source>
</evidence>
<dbReference type="EMBL" id="RAYQ01000013">
    <property type="protein sequence ID" value="RKI90647.1"/>
    <property type="molecule type" value="Genomic_DNA"/>
</dbReference>
<feature type="region of interest" description="Disordered" evidence="1">
    <location>
        <begin position="52"/>
        <end position="76"/>
    </location>
</feature>
<protein>
    <submittedName>
        <fullName evidence="3">Uncharacterized protein</fullName>
    </submittedName>
</protein>
<feature type="compositionally biased region" description="Acidic residues" evidence="1">
    <location>
        <begin position="67"/>
        <end position="76"/>
    </location>
</feature>
<dbReference type="OrthoDB" id="2087772at2"/>
<gene>
    <name evidence="3" type="ORF">D7V94_12715</name>
</gene>
<dbReference type="AlphaFoldDB" id="A0A3A9AGY0"/>
<keyword evidence="2" id="KW-1133">Transmembrane helix</keyword>
<evidence type="ECO:0000256" key="1">
    <source>
        <dbReference type="SAM" id="MobiDB-lite"/>
    </source>
</evidence>